<dbReference type="eggNOG" id="COG0789">
    <property type="taxonomic scope" value="Bacteria"/>
</dbReference>
<dbReference type="PRINTS" id="PR00040">
    <property type="entry name" value="HTHMERR"/>
</dbReference>
<evidence type="ECO:0000259" key="2">
    <source>
        <dbReference type="PROSITE" id="PS50937"/>
    </source>
</evidence>
<dbReference type="GO" id="GO:0003677">
    <property type="term" value="F:DNA binding"/>
    <property type="evidence" value="ECO:0007669"/>
    <property type="project" value="UniProtKB-KW"/>
</dbReference>
<dbReference type="GO" id="GO:0003700">
    <property type="term" value="F:DNA-binding transcription factor activity"/>
    <property type="evidence" value="ECO:0007669"/>
    <property type="project" value="InterPro"/>
</dbReference>
<keyword evidence="4" id="KW-1185">Reference proteome</keyword>
<keyword evidence="1" id="KW-0238">DNA-binding</keyword>
<evidence type="ECO:0000313" key="4">
    <source>
        <dbReference type="Proteomes" id="UP000002588"/>
    </source>
</evidence>
<dbReference type="Pfam" id="PF13411">
    <property type="entry name" value="MerR_1"/>
    <property type="match status" value="1"/>
</dbReference>
<evidence type="ECO:0000313" key="3">
    <source>
        <dbReference type="EMBL" id="CAL94095.1"/>
    </source>
</evidence>
<proteinExistence type="predicted"/>
<dbReference type="InterPro" id="IPR009061">
    <property type="entry name" value="DNA-bd_dom_put_sf"/>
</dbReference>
<reference evidence="3 4" key="1">
    <citation type="journal article" date="2006" name="Nat. Biotechnol.">
        <title>Complete genome of the mutualistic, N2-fixing grass endophyte Azoarcus sp. strain BH72.</title>
        <authorList>
            <person name="Krause A."/>
            <person name="Ramakumar A."/>
            <person name="Bartels D."/>
            <person name="Battistoni F."/>
            <person name="Bekel T."/>
            <person name="Boch J."/>
            <person name="Boehm M."/>
            <person name="Friedrich F."/>
            <person name="Hurek T."/>
            <person name="Krause L."/>
            <person name="Linke B."/>
            <person name="McHardy A.C."/>
            <person name="Sarkar A."/>
            <person name="Schneiker S."/>
            <person name="Syed A.A."/>
            <person name="Thauer R."/>
            <person name="Vorhoelter F.-J."/>
            <person name="Weidner S."/>
            <person name="Puehler A."/>
            <person name="Reinhold-Hurek B."/>
            <person name="Kaiser O."/>
            <person name="Goesmann A."/>
        </authorList>
    </citation>
    <scope>NUCLEOTIDE SEQUENCE [LARGE SCALE GENOMIC DNA]</scope>
    <source>
        <strain evidence="3 4">BH72</strain>
    </source>
</reference>
<dbReference type="Proteomes" id="UP000002588">
    <property type="component" value="Chromosome"/>
</dbReference>
<accession>A1K5J0</accession>
<dbReference type="RefSeq" id="WP_011765211.1">
    <property type="nucleotide sequence ID" value="NC_008702.1"/>
</dbReference>
<sequence>MYIGEIARRTGASPKAIRHYETLGLLGAVGRSGSYRVYAEADVARVELIRQAQALGMRLAELQPLLAGAEPDWSALCRLIEAKRAAVAAEIARLHNLDLRLDAVHREIAACLGADPGAAAHCAHAGRAAAGVARPADAEA</sequence>
<dbReference type="STRING" id="62928.azo1478"/>
<organism evidence="3 4">
    <name type="scientific">Azoarcus sp. (strain BH72)</name>
    <dbReference type="NCBI Taxonomy" id="418699"/>
    <lineage>
        <taxon>Bacteria</taxon>
        <taxon>Pseudomonadati</taxon>
        <taxon>Pseudomonadota</taxon>
        <taxon>Betaproteobacteria</taxon>
        <taxon>Rhodocyclales</taxon>
        <taxon>Zoogloeaceae</taxon>
        <taxon>Azoarcus</taxon>
    </lineage>
</organism>
<dbReference type="Gene3D" id="1.10.1660.10">
    <property type="match status" value="1"/>
</dbReference>
<evidence type="ECO:0000256" key="1">
    <source>
        <dbReference type="ARBA" id="ARBA00023125"/>
    </source>
</evidence>
<dbReference type="HOGENOM" id="CLU_060077_2_3_4"/>
<dbReference type="AlphaFoldDB" id="A1K5J0"/>
<dbReference type="PANTHER" id="PTHR30204">
    <property type="entry name" value="REDOX-CYCLING DRUG-SENSING TRANSCRIPTIONAL ACTIVATOR SOXR"/>
    <property type="match status" value="1"/>
</dbReference>
<dbReference type="KEGG" id="azo:azo1478"/>
<gene>
    <name evidence="3" type="ordered locus">azo1478</name>
</gene>
<dbReference type="SUPFAM" id="SSF46955">
    <property type="entry name" value="Putative DNA-binding domain"/>
    <property type="match status" value="1"/>
</dbReference>
<feature type="domain" description="HTH merR-type" evidence="2">
    <location>
        <begin position="1"/>
        <end position="68"/>
    </location>
</feature>
<dbReference type="EMBL" id="AM406670">
    <property type="protein sequence ID" value="CAL94095.1"/>
    <property type="molecule type" value="Genomic_DNA"/>
</dbReference>
<dbReference type="InterPro" id="IPR000551">
    <property type="entry name" value="MerR-type_HTH_dom"/>
</dbReference>
<protein>
    <submittedName>
        <fullName evidence="3">Probable MerR-family transcriptional regulator</fullName>
    </submittedName>
</protein>
<dbReference type="PROSITE" id="PS50937">
    <property type="entry name" value="HTH_MERR_2"/>
    <property type="match status" value="1"/>
</dbReference>
<dbReference type="PANTHER" id="PTHR30204:SF93">
    <property type="entry name" value="HTH MERR-TYPE DOMAIN-CONTAINING PROTEIN"/>
    <property type="match status" value="1"/>
</dbReference>
<dbReference type="InterPro" id="IPR047057">
    <property type="entry name" value="MerR_fam"/>
</dbReference>
<name>A1K5J0_AZOSB</name>
<dbReference type="SMART" id="SM00422">
    <property type="entry name" value="HTH_MERR"/>
    <property type="match status" value="1"/>
</dbReference>